<reference evidence="14" key="1">
    <citation type="submission" date="2014-11" db="EMBL/GenBank/DDBJ databases">
        <authorList>
            <person name="Malar M.C."/>
            <person name="Sen D."/>
            <person name="Tripathy S."/>
        </authorList>
    </citation>
    <scope>NUCLEOTIDE SEQUENCE</scope>
    <source>
        <strain evidence="14">BDU141951</strain>
    </source>
</reference>
<keyword evidence="4 14" id="KW-0575">Peroxidase</keyword>
<keyword evidence="5" id="KW-0049">Antioxidant</keyword>
<evidence type="ECO:0000256" key="5">
    <source>
        <dbReference type="ARBA" id="ARBA00022862"/>
    </source>
</evidence>
<protein>
    <recommendedName>
        <fullName evidence="3">thioredoxin-dependent peroxiredoxin</fullName>
        <ecNumber evidence="3">1.11.1.24</ecNumber>
    </recommendedName>
    <alternativeName>
        <fullName evidence="11">Bacterioferritin comigratory protein</fullName>
    </alternativeName>
    <alternativeName>
        <fullName evidence="9">Thioredoxin peroxidase</fullName>
    </alternativeName>
</protein>
<dbReference type="GO" id="GO:0008379">
    <property type="term" value="F:thioredoxin peroxidase activity"/>
    <property type="evidence" value="ECO:0007669"/>
    <property type="project" value="TreeGrafter"/>
</dbReference>
<dbReference type="CDD" id="cd03017">
    <property type="entry name" value="PRX_BCP"/>
    <property type="match status" value="1"/>
</dbReference>
<reference evidence="14" key="3">
    <citation type="submission" date="2020-02" db="EMBL/GenBank/DDBJ databases">
        <authorList>
            <person name="Sarangi A.N."/>
            <person name="Ghosh S."/>
            <person name="Mukherjee M."/>
            <person name="Tripathy S."/>
        </authorList>
    </citation>
    <scope>NUCLEOTIDE SEQUENCE</scope>
    <source>
        <strain evidence="14">BDU141951</strain>
    </source>
</reference>
<evidence type="ECO:0000256" key="7">
    <source>
        <dbReference type="ARBA" id="ARBA00023157"/>
    </source>
</evidence>
<dbReference type="EMBL" id="JTHE02000003">
    <property type="protein sequence ID" value="NEV67398.1"/>
    <property type="molecule type" value="Genomic_DNA"/>
</dbReference>
<evidence type="ECO:0000256" key="11">
    <source>
        <dbReference type="ARBA" id="ARBA00041373"/>
    </source>
</evidence>
<evidence type="ECO:0000256" key="1">
    <source>
        <dbReference type="ARBA" id="ARBA00003330"/>
    </source>
</evidence>
<dbReference type="AlphaFoldDB" id="A0A0C1UPE6"/>
<evidence type="ECO:0000256" key="6">
    <source>
        <dbReference type="ARBA" id="ARBA00023002"/>
    </source>
</evidence>
<dbReference type="GO" id="GO:0034599">
    <property type="term" value="P:cellular response to oxidative stress"/>
    <property type="evidence" value="ECO:0007669"/>
    <property type="project" value="TreeGrafter"/>
</dbReference>
<dbReference type="FunFam" id="3.40.30.10:FF:000007">
    <property type="entry name" value="Thioredoxin-dependent thiol peroxidase"/>
    <property type="match status" value="1"/>
</dbReference>
<dbReference type="NCBIfam" id="NF006960">
    <property type="entry name" value="PRK09437.1"/>
    <property type="match status" value="1"/>
</dbReference>
<gene>
    <name evidence="14" type="primary">bcp</name>
    <name evidence="14" type="ORF">QQ91_009750</name>
</gene>
<evidence type="ECO:0000256" key="12">
    <source>
        <dbReference type="ARBA" id="ARBA00049091"/>
    </source>
</evidence>
<name>A0A0C1UPE6_9CYAN</name>
<evidence type="ECO:0000256" key="2">
    <source>
        <dbReference type="ARBA" id="ARBA00011245"/>
    </source>
</evidence>
<accession>A0A0C1UPE6</accession>
<dbReference type="InterPro" id="IPR000866">
    <property type="entry name" value="AhpC/TSA"/>
</dbReference>
<evidence type="ECO:0000259" key="13">
    <source>
        <dbReference type="PROSITE" id="PS51352"/>
    </source>
</evidence>
<evidence type="ECO:0000313" key="14">
    <source>
        <dbReference type="EMBL" id="NEV67398.1"/>
    </source>
</evidence>
<evidence type="ECO:0000256" key="9">
    <source>
        <dbReference type="ARBA" id="ARBA00032824"/>
    </source>
</evidence>
<dbReference type="InterPro" id="IPR024706">
    <property type="entry name" value="Peroxiredoxin_AhpC-typ"/>
</dbReference>
<evidence type="ECO:0000256" key="4">
    <source>
        <dbReference type="ARBA" id="ARBA00022559"/>
    </source>
</evidence>
<comment type="similarity">
    <text evidence="10">Belongs to the peroxiredoxin family. BCP/PrxQ subfamily.</text>
</comment>
<comment type="function">
    <text evidence="1">Thiol-specific peroxidase that catalyzes the reduction of hydrogen peroxide and organic hydroperoxides to water and alcohols, respectively. Plays a role in cell protection against oxidative stress by detoxifying peroxides and as sensor of hydrogen peroxide-mediated signaling events.</text>
</comment>
<feature type="domain" description="Thioredoxin" evidence="13">
    <location>
        <begin position="3"/>
        <end position="156"/>
    </location>
</feature>
<sequence length="156" mass="17227">MTLTVGDPAPEFALPDAEGNTVKLQDLQGKWVVLYFYPRDNTPGCTKEACGFRDAYSEYTDSDVVVLGVSTDDAKSHTKFATKYDLPFPLLVDEGGAIASEYGSYGLKKFMGKEYMGITRSTFIIDPEGKLAKIYRKVKPEPHAQEVLQDIAELSS</sequence>
<dbReference type="PANTHER" id="PTHR42801">
    <property type="entry name" value="THIOREDOXIN-DEPENDENT PEROXIDE REDUCTASE"/>
    <property type="match status" value="1"/>
</dbReference>
<dbReference type="InterPro" id="IPR036249">
    <property type="entry name" value="Thioredoxin-like_sf"/>
</dbReference>
<dbReference type="PIRSF" id="PIRSF000239">
    <property type="entry name" value="AHPC"/>
    <property type="match status" value="1"/>
</dbReference>
<dbReference type="PANTHER" id="PTHR42801:SF4">
    <property type="entry name" value="AHPC_TSA FAMILY PROTEIN"/>
    <property type="match status" value="1"/>
</dbReference>
<dbReference type="GO" id="GO:0045454">
    <property type="term" value="P:cell redox homeostasis"/>
    <property type="evidence" value="ECO:0007669"/>
    <property type="project" value="TreeGrafter"/>
</dbReference>
<dbReference type="Pfam" id="PF00578">
    <property type="entry name" value="AhpC-TSA"/>
    <property type="match status" value="1"/>
</dbReference>
<dbReference type="InterPro" id="IPR050924">
    <property type="entry name" value="Peroxiredoxin_BCP/PrxQ"/>
</dbReference>
<dbReference type="PROSITE" id="PS51352">
    <property type="entry name" value="THIOREDOXIN_2"/>
    <property type="match status" value="1"/>
</dbReference>
<dbReference type="SUPFAM" id="SSF52833">
    <property type="entry name" value="Thioredoxin-like"/>
    <property type="match status" value="1"/>
</dbReference>
<keyword evidence="7" id="KW-1015">Disulfide bond</keyword>
<comment type="catalytic activity">
    <reaction evidence="12">
        <text>a hydroperoxide + [thioredoxin]-dithiol = an alcohol + [thioredoxin]-disulfide + H2O</text>
        <dbReference type="Rhea" id="RHEA:62620"/>
        <dbReference type="Rhea" id="RHEA-COMP:10698"/>
        <dbReference type="Rhea" id="RHEA-COMP:10700"/>
        <dbReference type="ChEBI" id="CHEBI:15377"/>
        <dbReference type="ChEBI" id="CHEBI:29950"/>
        <dbReference type="ChEBI" id="CHEBI:30879"/>
        <dbReference type="ChEBI" id="CHEBI:35924"/>
        <dbReference type="ChEBI" id="CHEBI:50058"/>
        <dbReference type="EC" id="1.11.1.24"/>
    </reaction>
</comment>
<organism evidence="14">
    <name type="scientific">Lyngbya confervoides BDU141951</name>
    <dbReference type="NCBI Taxonomy" id="1574623"/>
    <lineage>
        <taxon>Bacteria</taxon>
        <taxon>Bacillati</taxon>
        <taxon>Cyanobacteriota</taxon>
        <taxon>Cyanophyceae</taxon>
        <taxon>Oscillatoriophycideae</taxon>
        <taxon>Oscillatoriales</taxon>
        <taxon>Microcoleaceae</taxon>
        <taxon>Lyngbya</taxon>
    </lineage>
</organism>
<dbReference type="Gene3D" id="3.40.30.10">
    <property type="entry name" value="Glutaredoxin"/>
    <property type="match status" value="1"/>
</dbReference>
<dbReference type="InterPro" id="IPR013766">
    <property type="entry name" value="Thioredoxin_domain"/>
</dbReference>
<dbReference type="EC" id="1.11.1.24" evidence="3"/>
<keyword evidence="6 14" id="KW-0560">Oxidoreductase</keyword>
<comment type="caution">
    <text evidence="14">The sequence shown here is derived from an EMBL/GenBank/DDBJ whole genome shotgun (WGS) entry which is preliminary data.</text>
</comment>
<reference evidence="14" key="2">
    <citation type="journal article" date="2015" name="Genome Announc.">
        <title>Draft Genome Sequence of Filamentous Marine Cyanobacterium Lyngbya confervoides Strain BDU141951.</title>
        <authorList>
            <person name="Chandrababunaidu M.M."/>
            <person name="Sen D."/>
            <person name="Tripathy S."/>
        </authorList>
    </citation>
    <scope>NUCLEOTIDE SEQUENCE</scope>
    <source>
        <strain evidence="14">BDU141951</strain>
    </source>
</reference>
<evidence type="ECO:0000256" key="3">
    <source>
        <dbReference type="ARBA" id="ARBA00013017"/>
    </source>
</evidence>
<comment type="subunit">
    <text evidence="2">Monomer.</text>
</comment>
<evidence type="ECO:0000256" key="10">
    <source>
        <dbReference type="ARBA" id="ARBA00038489"/>
    </source>
</evidence>
<keyword evidence="8" id="KW-0676">Redox-active center</keyword>
<proteinExistence type="inferred from homology"/>
<dbReference type="GO" id="GO:0005737">
    <property type="term" value="C:cytoplasm"/>
    <property type="evidence" value="ECO:0007669"/>
    <property type="project" value="TreeGrafter"/>
</dbReference>
<evidence type="ECO:0000256" key="8">
    <source>
        <dbReference type="ARBA" id="ARBA00023284"/>
    </source>
</evidence>